<dbReference type="OrthoDB" id="3626597at2759"/>
<dbReference type="AlphaFoldDB" id="A0A139I6U9"/>
<feature type="chain" id="PRO_5007297220" evidence="1">
    <location>
        <begin position="25"/>
        <end position="133"/>
    </location>
</feature>
<evidence type="ECO:0000256" key="1">
    <source>
        <dbReference type="SAM" id="SignalP"/>
    </source>
</evidence>
<dbReference type="EMBL" id="LFZO01000262">
    <property type="protein sequence ID" value="KXT10416.1"/>
    <property type="molecule type" value="Genomic_DNA"/>
</dbReference>
<gene>
    <name evidence="2" type="ORF">AC579_4404</name>
</gene>
<keyword evidence="3" id="KW-1185">Reference proteome</keyword>
<proteinExistence type="predicted"/>
<evidence type="ECO:0000313" key="2">
    <source>
        <dbReference type="EMBL" id="KXT10416.1"/>
    </source>
</evidence>
<comment type="caution">
    <text evidence="2">The sequence shown here is derived from an EMBL/GenBank/DDBJ whole genome shotgun (WGS) entry which is preliminary data.</text>
</comment>
<name>A0A139I6U9_9PEZI</name>
<sequence>MRSLTSPRSRALFALLQCITQSLAQYTYGDNYLTTVKDSDVVASAFPDVEGIDLVAPAFANLETAPAGWANGTEGPTDLYELDYFIRSIASRNDWISYQAADLLLEEGKSIPCLFLSSSPAYRSNSTKLQVYI</sequence>
<feature type="signal peptide" evidence="1">
    <location>
        <begin position="1"/>
        <end position="24"/>
    </location>
</feature>
<protein>
    <submittedName>
        <fullName evidence="2">Uncharacterized protein</fullName>
    </submittedName>
</protein>
<reference evidence="2 3" key="1">
    <citation type="submission" date="2015-07" db="EMBL/GenBank/DDBJ databases">
        <title>Comparative genomics of the Sigatoka disease complex on banana suggests a link between parallel evolutionary changes in Pseudocercospora fijiensis and Pseudocercospora eumusae and increased virulence on the banana host.</title>
        <authorList>
            <person name="Chang T.-C."/>
            <person name="Salvucci A."/>
            <person name="Crous P.W."/>
            <person name="Stergiopoulos I."/>
        </authorList>
    </citation>
    <scope>NUCLEOTIDE SEQUENCE [LARGE SCALE GENOMIC DNA]</scope>
    <source>
        <strain evidence="2 3">CBS 116634</strain>
    </source>
</reference>
<keyword evidence="1" id="KW-0732">Signal</keyword>
<accession>A0A139I6U9</accession>
<dbReference type="Proteomes" id="UP000073492">
    <property type="component" value="Unassembled WGS sequence"/>
</dbReference>
<organism evidence="2 3">
    <name type="scientific">Pseudocercospora musae</name>
    <dbReference type="NCBI Taxonomy" id="113226"/>
    <lineage>
        <taxon>Eukaryota</taxon>
        <taxon>Fungi</taxon>
        <taxon>Dikarya</taxon>
        <taxon>Ascomycota</taxon>
        <taxon>Pezizomycotina</taxon>
        <taxon>Dothideomycetes</taxon>
        <taxon>Dothideomycetidae</taxon>
        <taxon>Mycosphaerellales</taxon>
        <taxon>Mycosphaerellaceae</taxon>
        <taxon>Pseudocercospora</taxon>
    </lineage>
</organism>
<evidence type="ECO:0000313" key="3">
    <source>
        <dbReference type="Proteomes" id="UP000073492"/>
    </source>
</evidence>